<reference evidence="1 2" key="1">
    <citation type="submission" date="2019-10" db="EMBL/GenBank/DDBJ databases">
        <title>Three novel species isolated from a subtropical stream in China.</title>
        <authorList>
            <person name="Lu H."/>
        </authorList>
    </citation>
    <scope>NUCLEOTIDE SEQUENCE [LARGE SCALE GENOMIC DNA]</scope>
    <source>
        <strain evidence="1 2">FT13W</strain>
    </source>
</reference>
<proteinExistence type="predicted"/>
<keyword evidence="2" id="KW-1185">Reference proteome</keyword>
<name>A0A6I1IPT5_9BURK</name>
<gene>
    <name evidence="1" type="ORF">GCN75_03250</name>
</gene>
<sequence length="88" mass="9123">MSSRAERQAKATAQLQAACDKFNAAHQVGAAVSVELDSGKVRKTITVSEAQVLSGHTAVIWLDGISGCYDLERVTALPPASTAEGSPP</sequence>
<protein>
    <submittedName>
        <fullName evidence="1">Uncharacterized protein</fullName>
    </submittedName>
</protein>
<evidence type="ECO:0000313" key="2">
    <source>
        <dbReference type="Proteomes" id="UP000468717"/>
    </source>
</evidence>
<dbReference type="Proteomes" id="UP000468717">
    <property type="component" value="Unassembled WGS sequence"/>
</dbReference>
<organism evidence="1 2">
    <name type="scientific">Janthinobacterium violaceinigrum</name>
    <dbReference type="NCBI Taxonomy" id="2654252"/>
    <lineage>
        <taxon>Bacteria</taxon>
        <taxon>Pseudomonadati</taxon>
        <taxon>Pseudomonadota</taxon>
        <taxon>Betaproteobacteria</taxon>
        <taxon>Burkholderiales</taxon>
        <taxon>Oxalobacteraceae</taxon>
        <taxon>Janthinobacterium</taxon>
    </lineage>
</organism>
<accession>A0A6I1IPT5</accession>
<comment type="caution">
    <text evidence="1">The sequence shown here is derived from an EMBL/GenBank/DDBJ whole genome shotgun (WGS) entry which is preliminary data.</text>
</comment>
<dbReference type="EMBL" id="WFLI01000003">
    <property type="protein sequence ID" value="KAB8066231.1"/>
    <property type="molecule type" value="Genomic_DNA"/>
</dbReference>
<dbReference type="RefSeq" id="WP_152281331.1">
    <property type="nucleotide sequence ID" value="NZ_WFLI01000003.1"/>
</dbReference>
<dbReference type="AlphaFoldDB" id="A0A6I1IPT5"/>
<evidence type="ECO:0000313" key="1">
    <source>
        <dbReference type="EMBL" id="KAB8066231.1"/>
    </source>
</evidence>